<keyword evidence="2" id="KW-1185">Reference proteome</keyword>
<sequence length="125" mass="14794">MADNYDDYTRDQLLRLLRERDRRPRFGLVWERDEIDHDLSVNNDFAALDWDAELSCGEGPQRNLIIEGDNFDALRTLRMTHAGRVKCIYIDPPYNTGNRDFIYNDRFVDKEDKLLRLTVARSPTK</sequence>
<name>A0A1A8XKS5_9PROT</name>
<evidence type="ECO:0000313" key="1">
    <source>
        <dbReference type="EMBL" id="SBT05281.1"/>
    </source>
</evidence>
<organism evidence="1 2">
    <name type="scientific">Candidatus Accumulibacter aalborgensis</name>
    <dbReference type="NCBI Taxonomy" id="1860102"/>
    <lineage>
        <taxon>Bacteria</taxon>
        <taxon>Pseudomonadati</taxon>
        <taxon>Pseudomonadota</taxon>
        <taxon>Betaproteobacteria</taxon>
        <taxon>Candidatus Accumulibacter</taxon>
    </lineage>
</organism>
<dbReference type="SUPFAM" id="SSF53335">
    <property type="entry name" value="S-adenosyl-L-methionine-dependent methyltransferases"/>
    <property type="match status" value="1"/>
</dbReference>
<dbReference type="GO" id="GO:0032259">
    <property type="term" value="P:methylation"/>
    <property type="evidence" value="ECO:0007669"/>
    <property type="project" value="UniProtKB-KW"/>
</dbReference>
<dbReference type="EMBL" id="FLQX01000095">
    <property type="protein sequence ID" value="SBT05281.1"/>
    <property type="molecule type" value="Genomic_DNA"/>
</dbReference>
<dbReference type="Gene3D" id="3.40.50.150">
    <property type="entry name" value="Vaccinia Virus protein VP39"/>
    <property type="match status" value="1"/>
</dbReference>
<dbReference type="GO" id="GO:0008168">
    <property type="term" value="F:methyltransferase activity"/>
    <property type="evidence" value="ECO:0007669"/>
    <property type="project" value="UniProtKB-KW"/>
</dbReference>
<keyword evidence="1" id="KW-0808">Transferase</keyword>
<dbReference type="STRING" id="1860102.ACCAA_200054"/>
<reference evidence="1 2" key="1">
    <citation type="submission" date="2016-06" db="EMBL/GenBank/DDBJ databases">
        <authorList>
            <person name="Kjaerup R.B."/>
            <person name="Dalgaard T.S."/>
            <person name="Juul-Madsen H.R."/>
        </authorList>
    </citation>
    <scope>NUCLEOTIDE SEQUENCE [LARGE SCALE GENOMIC DNA]</scope>
    <source>
        <strain evidence="1">3</strain>
    </source>
</reference>
<evidence type="ECO:0000313" key="2">
    <source>
        <dbReference type="Proteomes" id="UP000199169"/>
    </source>
</evidence>
<proteinExistence type="predicted"/>
<dbReference type="Proteomes" id="UP000199169">
    <property type="component" value="Unassembled WGS sequence"/>
</dbReference>
<dbReference type="AlphaFoldDB" id="A0A1A8XKS5"/>
<gene>
    <name evidence="1" type="ORF">ACCAA_200054</name>
</gene>
<accession>A0A1A8XKS5</accession>
<protein>
    <submittedName>
        <fullName evidence="1">Adenine specific DNA methylase Mod</fullName>
    </submittedName>
</protein>
<keyword evidence="1" id="KW-0489">Methyltransferase</keyword>
<dbReference type="InterPro" id="IPR029063">
    <property type="entry name" value="SAM-dependent_MTases_sf"/>
</dbReference>